<reference evidence="2" key="1">
    <citation type="submission" date="2016-06" db="UniProtKB">
        <authorList>
            <consortium name="WormBaseParasite"/>
        </authorList>
    </citation>
    <scope>IDENTIFICATION</scope>
</reference>
<feature type="coiled-coil region" evidence="1">
    <location>
        <begin position="37"/>
        <end position="64"/>
    </location>
</feature>
<dbReference type="AlphaFoldDB" id="A0A183HHU6"/>
<dbReference type="WBParaSite" id="OFLC_0000705701-mRNA-1">
    <property type="protein sequence ID" value="OFLC_0000705701-mRNA-1"/>
    <property type="gene ID" value="OFLC_0000705701"/>
</dbReference>
<keyword evidence="1" id="KW-0175">Coiled coil</keyword>
<name>A0A183HHU6_9BILA</name>
<organism evidence="2">
    <name type="scientific">Onchocerca flexuosa</name>
    <dbReference type="NCBI Taxonomy" id="387005"/>
    <lineage>
        <taxon>Eukaryota</taxon>
        <taxon>Metazoa</taxon>
        <taxon>Ecdysozoa</taxon>
        <taxon>Nematoda</taxon>
        <taxon>Chromadorea</taxon>
        <taxon>Rhabditida</taxon>
        <taxon>Spirurina</taxon>
        <taxon>Spiruromorpha</taxon>
        <taxon>Filarioidea</taxon>
        <taxon>Onchocercidae</taxon>
        <taxon>Onchocerca</taxon>
    </lineage>
</organism>
<sequence length="190" mass="22347">LVIKDESTDDWERGFSDPRYVVNVSKRIQTDLTQEMLRENELKYIQLTEKLEELIEQFSAKENTMLEHFREIEKDLSAKNSLLGSLANQLEEADREATKSSEWHQKEREALQKKLYELAQVAENIPVLQYEIEKLQQEYEAGLDMTLAESLKKYQKQSDYWTEKMSATNAGSELLRVCFELTFFFSNIIC</sequence>
<evidence type="ECO:0000313" key="2">
    <source>
        <dbReference type="WBParaSite" id="OFLC_0000705701-mRNA-1"/>
    </source>
</evidence>
<protein>
    <submittedName>
        <fullName evidence="2">IF rod domain-containing protein</fullName>
    </submittedName>
</protein>
<proteinExistence type="predicted"/>
<accession>A0A183HHU6</accession>
<dbReference type="STRING" id="387005.A0A183HHU6"/>
<evidence type="ECO:0000256" key="1">
    <source>
        <dbReference type="SAM" id="Coils"/>
    </source>
</evidence>